<feature type="transmembrane region" description="Helical" evidence="7">
    <location>
        <begin position="121"/>
        <end position="153"/>
    </location>
</feature>
<evidence type="ECO:0000256" key="7">
    <source>
        <dbReference type="SAM" id="Phobius"/>
    </source>
</evidence>
<proteinExistence type="inferred from homology"/>
<feature type="transmembrane region" description="Helical" evidence="7">
    <location>
        <begin position="165"/>
        <end position="194"/>
    </location>
</feature>
<dbReference type="Proteomes" id="UP000051612">
    <property type="component" value="Unassembled WGS sequence"/>
</dbReference>
<evidence type="ECO:0000259" key="8">
    <source>
        <dbReference type="Pfam" id="PF01478"/>
    </source>
</evidence>
<evidence type="ECO:0000259" key="9">
    <source>
        <dbReference type="Pfam" id="PF06750"/>
    </source>
</evidence>
<dbReference type="EMBL" id="AYYN01000082">
    <property type="protein sequence ID" value="KRM74950.1"/>
    <property type="molecule type" value="Genomic_DNA"/>
</dbReference>
<dbReference type="InterPro" id="IPR000045">
    <property type="entry name" value="Prepilin_IV_endopep_pep"/>
</dbReference>
<evidence type="ECO:0000256" key="1">
    <source>
        <dbReference type="ARBA" id="ARBA00004651"/>
    </source>
</evidence>
<dbReference type="PANTHER" id="PTHR30487">
    <property type="entry name" value="TYPE 4 PREPILIN-LIKE PROTEINS LEADER PEPTIDE-PROCESSING ENZYME"/>
    <property type="match status" value="1"/>
</dbReference>
<keyword evidence="5 7" id="KW-1133">Transmembrane helix</keyword>
<evidence type="ECO:0000256" key="5">
    <source>
        <dbReference type="ARBA" id="ARBA00022989"/>
    </source>
</evidence>
<dbReference type="InterPro" id="IPR050882">
    <property type="entry name" value="Prepilin_peptidase/N-MTase"/>
</dbReference>
<comment type="similarity">
    <text evidence="2">Belongs to the peptidase A24 family.</text>
</comment>
<evidence type="ECO:0000313" key="11">
    <source>
        <dbReference type="Proteomes" id="UP000051612"/>
    </source>
</evidence>
<evidence type="ECO:0000256" key="4">
    <source>
        <dbReference type="ARBA" id="ARBA00022692"/>
    </source>
</evidence>
<comment type="caution">
    <text evidence="10">The sequence shown here is derived from an EMBL/GenBank/DDBJ whole genome shotgun (WGS) entry which is preliminary data.</text>
</comment>
<name>A0A0R2BFT3_9LACO</name>
<keyword evidence="6 7" id="KW-0472">Membrane</keyword>
<sequence>MLITLIIILGLCLGSFATCLAYRSKYHYSLLHPHSFCETCQHNLTWWQLIPVLGYVLQKGHCHFCHQKISPFSTYIELGFGLLLGSICYFLPWEIWPNFILTSFWLLCLSLEDWQDTTISLYLLVLGAIGLLTLAPLQLSFTQVVLLGVLLWANWTKKLGYGDTFVILVLGITLGDQTLASILFIASLAALIYVKYTKQHALPFVPFLSLGYLLSLPVALNWAKF</sequence>
<evidence type="ECO:0000256" key="6">
    <source>
        <dbReference type="ARBA" id="ARBA00023136"/>
    </source>
</evidence>
<organism evidence="10 11">
    <name type="scientific">Ligilactobacillus murinus DSM 20452 = NBRC 14221</name>
    <dbReference type="NCBI Taxonomy" id="1423772"/>
    <lineage>
        <taxon>Bacteria</taxon>
        <taxon>Bacillati</taxon>
        <taxon>Bacillota</taxon>
        <taxon>Bacilli</taxon>
        <taxon>Lactobacillales</taxon>
        <taxon>Lactobacillaceae</taxon>
        <taxon>Ligilactobacillus</taxon>
    </lineage>
</organism>
<dbReference type="GO" id="GO:0006465">
    <property type="term" value="P:signal peptide processing"/>
    <property type="evidence" value="ECO:0007669"/>
    <property type="project" value="TreeGrafter"/>
</dbReference>
<evidence type="ECO:0000256" key="2">
    <source>
        <dbReference type="ARBA" id="ARBA00005801"/>
    </source>
</evidence>
<protein>
    <submittedName>
        <fullName evidence="10">Type IV prepilin leader peptidase</fullName>
    </submittedName>
</protein>
<feature type="domain" description="Prepilin type IV endopeptidase peptidase" evidence="8">
    <location>
        <begin position="101"/>
        <end position="194"/>
    </location>
</feature>
<keyword evidence="3" id="KW-1003">Cell membrane</keyword>
<feature type="transmembrane region" description="Helical" evidence="7">
    <location>
        <begin position="201"/>
        <end position="223"/>
    </location>
</feature>
<feature type="domain" description="Prepilin peptidase A24 N-terminal" evidence="9">
    <location>
        <begin position="8"/>
        <end position="88"/>
    </location>
</feature>
<dbReference type="RefSeq" id="WP_056959058.1">
    <property type="nucleotide sequence ID" value="NZ_AYYN01000082.1"/>
</dbReference>
<evidence type="ECO:0000313" key="10">
    <source>
        <dbReference type="EMBL" id="KRM74950.1"/>
    </source>
</evidence>
<dbReference type="Pfam" id="PF01478">
    <property type="entry name" value="Peptidase_A24"/>
    <property type="match status" value="1"/>
</dbReference>
<gene>
    <name evidence="10" type="ORF">FC48_GL000243</name>
</gene>
<dbReference type="Pfam" id="PF06750">
    <property type="entry name" value="A24_N_bact"/>
    <property type="match status" value="1"/>
</dbReference>
<dbReference type="PANTHER" id="PTHR30487:SF0">
    <property type="entry name" value="PREPILIN LEADER PEPTIDASE_N-METHYLTRANSFERASE-RELATED"/>
    <property type="match status" value="1"/>
</dbReference>
<reference evidence="10 11" key="1">
    <citation type="journal article" date="2015" name="Genome Announc.">
        <title>Expanding the biotechnology potential of lactobacilli through comparative genomics of 213 strains and associated genera.</title>
        <authorList>
            <person name="Sun Z."/>
            <person name="Harris H.M."/>
            <person name="McCann A."/>
            <person name="Guo C."/>
            <person name="Argimon S."/>
            <person name="Zhang W."/>
            <person name="Yang X."/>
            <person name="Jeffery I.B."/>
            <person name="Cooney J.C."/>
            <person name="Kagawa T.F."/>
            <person name="Liu W."/>
            <person name="Song Y."/>
            <person name="Salvetti E."/>
            <person name="Wrobel A."/>
            <person name="Rasinkangas P."/>
            <person name="Parkhill J."/>
            <person name="Rea M.C."/>
            <person name="O'Sullivan O."/>
            <person name="Ritari J."/>
            <person name="Douillard F.P."/>
            <person name="Paul Ross R."/>
            <person name="Yang R."/>
            <person name="Briner A.E."/>
            <person name="Felis G.E."/>
            <person name="de Vos W.M."/>
            <person name="Barrangou R."/>
            <person name="Klaenhammer T.R."/>
            <person name="Caufield P.W."/>
            <person name="Cui Y."/>
            <person name="Zhang H."/>
            <person name="O'Toole P.W."/>
        </authorList>
    </citation>
    <scope>NUCLEOTIDE SEQUENCE [LARGE SCALE GENOMIC DNA]</scope>
    <source>
        <strain evidence="10 11">DSM 20452</strain>
    </source>
</reference>
<dbReference type="PATRIC" id="fig|1423772.3.peg.268"/>
<dbReference type="GO" id="GO:0005886">
    <property type="term" value="C:plasma membrane"/>
    <property type="evidence" value="ECO:0007669"/>
    <property type="project" value="UniProtKB-SubCell"/>
</dbReference>
<feature type="transmembrane region" description="Helical" evidence="7">
    <location>
        <begin position="80"/>
        <end position="109"/>
    </location>
</feature>
<keyword evidence="4 7" id="KW-0812">Transmembrane</keyword>
<dbReference type="GO" id="GO:0004190">
    <property type="term" value="F:aspartic-type endopeptidase activity"/>
    <property type="evidence" value="ECO:0007669"/>
    <property type="project" value="InterPro"/>
</dbReference>
<evidence type="ECO:0000256" key="3">
    <source>
        <dbReference type="ARBA" id="ARBA00022475"/>
    </source>
</evidence>
<dbReference type="AlphaFoldDB" id="A0A0R2BFT3"/>
<comment type="subcellular location">
    <subcellularLocation>
        <location evidence="1">Cell membrane</location>
        <topology evidence="1">Multi-pass membrane protein</topology>
    </subcellularLocation>
</comment>
<dbReference type="InterPro" id="IPR010627">
    <property type="entry name" value="Prepilin_pept_A24_N"/>
</dbReference>
<accession>A0A0R2BFT3</accession>